<sequence>MPDRDLTLLLREWGGGSQSAGEVLFPLIYQELRQLARYHSNAGRRNTVEPTALVHEAFLALLKDTKTDWRDRTQFYAFAGVVMRRLVVDAARRRKAAKRGGDAERIEFDDSLEVRAGGMDFEALDEALTRLAALDEQQARIVELRFFAGLTVEETAEHLGVSPRTVNREWGMAKVWLADQLRAER</sequence>
<dbReference type="InterPro" id="IPR039425">
    <property type="entry name" value="RNA_pol_sigma-70-like"/>
</dbReference>
<evidence type="ECO:0000256" key="4">
    <source>
        <dbReference type="ARBA" id="ARBA00023163"/>
    </source>
</evidence>
<keyword evidence="3" id="KW-0731">Sigma factor</keyword>
<dbReference type="SUPFAM" id="SSF88946">
    <property type="entry name" value="Sigma2 domain of RNA polymerase sigma factors"/>
    <property type="match status" value="1"/>
</dbReference>
<dbReference type="Gene3D" id="1.10.10.10">
    <property type="entry name" value="Winged helix-like DNA-binding domain superfamily/Winged helix DNA-binding domain"/>
    <property type="match status" value="1"/>
</dbReference>
<evidence type="ECO:0000313" key="6">
    <source>
        <dbReference type="EMBL" id="QOY87132.1"/>
    </source>
</evidence>
<dbReference type="Proteomes" id="UP000593892">
    <property type="component" value="Chromosome"/>
</dbReference>
<dbReference type="InterPro" id="IPR013325">
    <property type="entry name" value="RNA_pol_sigma_r2"/>
</dbReference>
<dbReference type="Gene3D" id="1.10.1740.10">
    <property type="match status" value="1"/>
</dbReference>
<dbReference type="InterPro" id="IPR014284">
    <property type="entry name" value="RNA_pol_sigma-70_dom"/>
</dbReference>
<reference evidence="6 7" key="1">
    <citation type="submission" date="2020-10" db="EMBL/GenBank/DDBJ databases">
        <title>Complete genome sequence of Paludibaculum fermentans P105T, a facultatively anaerobic acidobacterium capable of dissimilatory Fe(III) reduction.</title>
        <authorList>
            <person name="Dedysh S.N."/>
            <person name="Beletsky A.V."/>
            <person name="Kulichevskaya I.S."/>
            <person name="Mardanov A.V."/>
            <person name="Ravin N.V."/>
        </authorList>
    </citation>
    <scope>NUCLEOTIDE SEQUENCE [LARGE SCALE GENOMIC DNA]</scope>
    <source>
        <strain evidence="6 7">P105</strain>
    </source>
</reference>
<protein>
    <submittedName>
        <fullName evidence="6">Sigma-70 family RNA polymerase sigma factor</fullName>
    </submittedName>
</protein>
<dbReference type="KEGG" id="pfer:IRI77_30865"/>
<dbReference type="GO" id="GO:0016987">
    <property type="term" value="F:sigma factor activity"/>
    <property type="evidence" value="ECO:0007669"/>
    <property type="project" value="UniProtKB-KW"/>
</dbReference>
<evidence type="ECO:0000256" key="2">
    <source>
        <dbReference type="ARBA" id="ARBA00023015"/>
    </source>
</evidence>
<evidence type="ECO:0000256" key="1">
    <source>
        <dbReference type="ARBA" id="ARBA00010641"/>
    </source>
</evidence>
<dbReference type="RefSeq" id="WP_194448801.1">
    <property type="nucleotide sequence ID" value="NZ_CP063849.1"/>
</dbReference>
<dbReference type="GO" id="GO:0006352">
    <property type="term" value="P:DNA-templated transcription initiation"/>
    <property type="evidence" value="ECO:0007669"/>
    <property type="project" value="InterPro"/>
</dbReference>
<organism evidence="6 7">
    <name type="scientific">Paludibaculum fermentans</name>
    <dbReference type="NCBI Taxonomy" id="1473598"/>
    <lineage>
        <taxon>Bacteria</taxon>
        <taxon>Pseudomonadati</taxon>
        <taxon>Acidobacteriota</taxon>
        <taxon>Terriglobia</taxon>
        <taxon>Bryobacterales</taxon>
        <taxon>Bryobacteraceae</taxon>
        <taxon>Paludibaculum</taxon>
    </lineage>
</organism>
<proteinExistence type="inferred from homology"/>
<name>A0A7S7NNZ4_PALFE</name>
<keyword evidence="2" id="KW-0805">Transcription regulation</keyword>
<accession>A0A7S7NNZ4</accession>
<keyword evidence="7" id="KW-1185">Reference proteome</keyword>
<evidence type="ECO:0000256" key="3">
    <source>
        <dbReference type="ARBA" id="ARBA00023082"/>
    </source>
</evidence>
<dbReference type="Pfam" id="PF07638">
    <property type="entry name" value="Sigma70_ECF"/>
    <property type="match status" value="1"/>
</dbReference>
<gene>
    <name evidence="6" type="ORF">IRI77_30865</name>
</gene>
<dbReference type="NCBIfam" id="TIGR02999">
    <property type="entry name" value="Sig-70_X6"/>
    <property type="match status" value="1"/>
</dbReference>
<dbReference type="PANTHER" id="PTHR43133:SF39">
    <property type="entry name" value="SIMILAR TO RNA POLYMERASE SIGMA-E FACTOR"/>
    <property type="match status" value="1"/>
</dbReference>
<evidence type="ECO:0000259" key="5">
    <source>
        <dbReference type="Pfam" id="PF07638"/>
    </source>
</evidence>
<dbReference type="InterPro" id="IPR036388">
    <property type="entry name" value="WH-like_DNA-bd_sf"/>
</dbReference>
<feature type="domain" description="RNA polymerase sigma-70 ECF-like HTH" evidence="5">
    <location>
        <begin position="4"/>
        <end position="182"/>
    </location>
</feature>
<dbReference type="InterPro" id="IPR053812">
    <property type="entry name" value="HTH_Sigma70_ECF-like"/>
</dbReference>
<dbReference type="PANTHER" id="PTHR43133">
    <property type="entry name" value="RNA POLYMERASE ECF-TYPE SIGMA FACTO"/>
    <property type="match status" value="1"/>
</dbReference>
<dbReference type="NCBIfam" id="TIGR02937">
    <property type="entry name" value="sigma70-ECF"/>
    <property type="match status" value="1"/>
</dbReference>
<dbReference type="EMBL" id="CP063849">
    <property type="protein sequence ID" value="QOY87132.1"/>
    <property type="molecule type" value="Genomic_DNA"/>
</dbReference>
<keyword evidence="4" id="KW-0804">Transcription</keyword>
<dbReference type="InterPro" id="IPR013324">
    <property type="entry name" value="RNA_pol_sigma_r3/r4-like"/>
</dbReference>
<dbReference type="InterPro" id="IPR011517">
    <property type="entry name" value="RNA_pol_sigma70_ECF-like"/>
</dbReference>
<dbReference type="AlphaFoldDB" id="A0A7S7NNZ4"/>
<comment type="similarity">
    <text evidence="1">Belongs to the sigma-70 factor family. ECF subfamily.</text>
</comment>
<evidence type="ECO:0000313" key="7">
    <source>
        <dbReference type="Proteomes" id="UP000593892"/>
    </source>
</evidence>
<dbReference type="SUPFAM" id="SSF88659">
    <property type="entry name" value="Sigma3 and sigma4 domains of RNA polymerase sigma factors"/>
    <property type="match status" value="1"/>
</dbReference>